<accession>A0ACC3DA82</accession>
<sequence length="482" mass="58197">MDDEERTYRGNRTYRPTPSRRREYSEERSDDRREDHHEERRRAARRYEAREQPNDRRVSLYGERTRSPRRYEGYREPRRREYSEERPYDRRGDLYEEERTRPSRRYHDHLGQDYPLYQKEQKEQKVKIPGVPILAVEGNPRSRPWDDPRQPRDDCIEHEGKLWPLPGQPFTFAWADRNYGTYRNDPGPEELKYWSESMEEMALDWPRYVTEEQDNHRRDPRLVFWQASGEKEQHSSQLATHRSESSRNDQTSESAQATRRTELGSGQADIEVEVERKFQEKLAEMRRKEDEERKRKEERKETEAMLQRVAQLELGNKKWQKASGGKRNVPYTYEIRHEKEFPGESGITNGNNQCLKYLMRGNAAGGCYGRCQRDHDVYTGPEEHKCKLTLHWQKKIMLRQKEVECSQIWGEELSPYTGWRRRAFTEEEQHSSWDDLYEQRCIYLAVMKNKKRAFNEKIMQEVMEEVAREESSNDERVPRIED</sequence>
<gene>
    <name evidence="1" type="ORF">LTS18_008375</name>
</gene>
<reference evidence="1" key="1">
    <citation type="submission" date="2024-09" db="EMBL/GenBank/DDBJ databases">
        <title>Black Yeasts Isolated from many extreme environments.</title>
        <authorList>
            <person name="Coleine C."/>
            <person name="Stajich J.E."/>
            <person name="Selbmann L."/>
        </authorList>
    </citation>
    <scope>NUCLEOTIDE SEQUENCE</scope>
    <source>
        <strain evidence="1">CCFEE 5737</strain>
    </source>
</reference>
<protein>
    <submittedName>
        <fullName evidence="1">Uncharacterized protein</fullName>
    </submittedName>
</protein>
<evidence type="ECO:0000313" key="2">
    <source>
        <dbReference type="Proteomes" id="UP001186974"/>
    </source>
</evidence>
<comment type="caution">
    <text evidence="1">The sequence shown here is derived from an EMBL/GenBank/DDBJ whole genome shotgun (WGS) entry which is preliminary data.</text>
</comment>
<name>A0ACC3DA82_9PEZI</name>
<organism evidence="1 2">
    <name type="scientific">Coniosporium uncinatum</name>
    <dbReference type="NCBI Taxonomy" id="93489"/>
    <lineage>
        <taxon>Eukaryota</taxon>
        <taxon>Fungi</taxon>
        <taxon>Dikarya</taxon>
        <taxon>Ascomycota</taxon>
        <taxon>Pezizomycotina</taxon>
        <taxon>Dothideomycetes</taxon>
        <taxon>Dothideomycetes incertae sedis</taxon>
        <taxon>Coniosporium</taxon>
    </lineage>
</organism>
<keyword evidence="2" id="KW-1185">Reference proteome</keyword>
<proteinExistence type="predicted"/>
<evidence type="ECO:0000313" key="1">
    <source>
        <dbReference type="EMBL" id="KAK3064309.1"/>
    </source>
</evidence>
<dbReference type="EMBL" id="JAWDJW010006551">
    <property type="protein sequence ID" value="KAK3064309.1"/>
    <property type="molecule type" value="Genomic_DNA"/>
</dbReference>
<dbReference type="Proteomes" id="UP001186974">
    <property type="component" value="Unassembled WGS sequence"/>
</dbReference>